<evidence type="ECO:0000313" key="1">
    <source>
        <dbReference type="EMBL" id="KAL3509197.1"/>
    </source>
</evidence>
<reference evidence="1 2" key="1">
    <citation type="submission" date="2024-11" db="EMBL/GenBank/DDBJ databases">
        <title>A near-complete genome assembly of Cinchona calisaya.</title>
        <authorList>
            <person name="Lian D.C."/>
            <person name="Zhao X.W."/>
            <person name="Wei L."/>
        </authorList>
    </citation>
    <scope>NUCLEOTIDE SEQUENCE [LARGE SCALE GENOMIC DNA]</scope>
    <source>
        <tissue evidence="1">Nenye</tissue>
    </source>
</reference>
<keyword evidence="2" id="KW-1185">Reference proteome</keyword>
<dbReference type="AlphaFoldDB" id="A0ABD2YSK3"/>
<dbReference type="InterPro" id="IPR001611">
    <property type="entry name" value="Leu-rich_rpt"/>
</dbReference>
<dbReference type="PANTHER" id="PTHR48054">
    <property type="entry name" value="RECEPTOR KINASE-LIKE PROTEIN XA21"/>
    <property type="match status" value="1"/>
</dbReference>
<sequence>MQLNELTGQIPESSGFLNGIQELFLYNNSLTGPIPPAIFNISSFQRCHSSLNREHVSSSVTTSWFKQLNRELPFNFFSISSLTHISLGINRFSGNLPKDICFRRPNLEYLEYLELQSNQICGNIPSRLSLCSALYDIALSTNYLTGTFKLPPISNTYSIAQVGKSVFDNLCSEFSLEAYHLKLGTSQE</sequence>
<comment type="caution">
    <text evidence="1">The sequence shown here is derived from an EMBL/GenBank/DDBJ whole genome shotgun (WGS) entry which is preliminary data.</text>
</comment>
<proteinExistence type="predicted"/>
<evidence type="ECO:0008006" key="3">
    <source>
        <dbReference type="Google" id="ProtNLM"/>
    </source>
</evidence>
<dbReference type="Proteomes" id="UP001630127">
    <property type="component" value="Unassembled WGS sequence"/>
</dbReference>
<dbReference type="SUPFAM" id="SSF52058">
    <property type="entry name" value="L domain-like"/>
    <property type="match status" value="1"/>
</dbReference>
<dbReference type="EMBL" id="JBJUIK010000012">
    <property type="protein sequence ID" value="KAL3509197.1"/>
    <property type="molecule type" value="Genomic_DNA"/>
</dbReference>
<dbReference type="InterPro" id="IPR032675">
    <property type="entry name" value="LRR_dom_sf"/>
</dbReference>
<protein>
    <recommendedName>
        <fullName evidence="3">Non-specific serine/threonine protein kinase</fullName>
    </recommendedName>
</protein>
<dbReference type="Pfam" id="PF00560">
    <property type="entry name" value="LRR_1"/>
    <property type="match status" value="2"/>
</dbReference>
<accession>A0ABD2YSK3</accession>
<dbReference type="PANTHER" id="PTHR48054:SF30">
    <property type="entry name" value="LEUCINE-RICH REPEAT PROTEIN KINASE FAMILY PROTEIN"/>
    <property type="match status" value="1"/>
</dbReference>
<gene>
    <name evidence="1" type="ORF">ACH5RR_028598</name>
</gene>
<dbReference type="Gene3D" id="3.80.10.10">
    <property type="entry name" value="Ribonuclease Inhibitor"/>
    <property type="match status" value="1"/>
</dbReference>
<name>A0ABD2YSK3_9GENT</name>
<organism evidence="1 2">
    <name type="scientific">Cinchona calisaya</name>
    <dbReference type="NCBI Taxonomy" id="153742"/>
    <lineage>
        <taxon>Eukaryota</taxon>
        <taxon>Viridiplantae</taxon>
        <taxon>Streptophyta</taxon>
        <taxon>Embryophyta</taxon>
        <taxon>Tracheophyta</taxon>
        <taxon>Spermatophyta</taxon>
        <taxon>Magnoliopsida</taxon>
        <taxon>eudicotyledons</taxon>
        <taxon>Gunneridae</taxon>
        <taxon>Pentapetalae</taxon>
        <taxon>asterids</taxon>
        <taxon>lamiids</taxon>
        <taxon>Gentianales</taxon>
        <taxon>Rubiaceae</taxon>
        <taxon>Cinchonoideae</taxon>
        <taxon>Cinchoneae</taxon>
        <taxon>Cinchona</taxon>
    </lineage>
</organism>
<evidence type="ECO:0000313" key="2">
    <source>
        <dbReference type="Proteomes" id="UP001630127"/>
    </source>
</evidence>
<dbReference type="InterPro" id="IPR052592">
    <property type="entry name" value="LRR-RLK"/>
</dbReference>